<feature type="chain" id="PRO_5015699559" description="Small secreted protein" evidence="1">
    <location>
        <begin position="22"/>
        <end position="110"/>
    </location>
</feature>
<proteinExistence type="predicted"/>
<sequence>MALYTTKTLLLLAAIYAGGNASTLPKANEYSSPDCTGALNYGHHSAFLTNVNMDATSHSVYLATPDDTYEWVAWSGANCGGTKWGALPNECNNLDRAVAGRITCVSLTQK</sequence>
<feature type="signal peptide" evidence="1">
    <location>
        <begin position="1"/>
        <end position="21"/>
    </location>
</feature>
<keyword evidence="1" id="KW-0732">Signal</keyword>
<evidence type="ECO:0000256" key="1">
    <source>
        <dbReference type="SAM" id="SignalP"/>
    </source>
</evidence>
<evidence type="ECO:0000313" key="2">
    <source>
        <dbReference type="EMBL" id="PSR73977.1"/>
    </source>
</evidence>
<dbReference type="AlphaFoldDB" id="A0A2T2ZRS1"/>
<evidence type="ECO:0008006" key="4">
    <source>
        <dbReference type="Google" id="ProtNLM"/>
    </source>
</evidence>
<dbReference type="Proteomes" id="UP000241462">
    <property type="component" value="Unassembled WGS sequence"/>
</dbReference>
<accession>A0A2T2ZRS1</accession>
<reference evidence="2 3" key="1">
    <citation type="journal article" date="2018" name="Mycol. Prog.">
        <title>Coniella lustricola, a new species from submerged detritus.</title>
        <authorList>
            <person name="Raudabaugh D.B."/>
            <person name="Iturriaga T."/>
            <person name="Carver A."/>
            <person name="Mondo S."/>
            <person name="Pangilinan J."/>
            <person name="Lipzen A."/>
            <person name="He G."/>
            <person name="Amirebrahimi M."/>
            <person name="Grigoriev I.V."/>
            <person name="Miller A.N."/>
        </authorList>
    </citation>
    <scope>NUCLEOTIDE SEQUENCE [LARGE SCALE GENOMIC DNA]</scope>
    <source>
        <strain evidence="2 3">B22-T-1</strain>
    </source>
</reference>
<keyword evidence="3" id="KW-1185">Reference proteome</keyword>
<gene>
    <name evidence="2" type="ORF">BD289DRAFT_487504</name>
</gene>
<name>A0A2T2ZRS1_9PEZI</name>
<organism evidence="2 3">
    <name type="scientific">Coniella lustricola</name>
    <dbReference type="NCBI Taxonomy" id="2025994"/>
    <lineage>
        <taxon>Eukaryota</taxon>
        <taxon>Fungi</taxon>
        <taxon>Dikarya</taxon>
        <taxon>Ascomycota</taxon>
        <taxon>Pezizomycotina</taxon>
        <taxon>Sordariomycetes</taxon>
        <taxon>Sordariomycetidae</taxon>
        <taxon>Diaporthales</taxon>
        <taxon>Schizoparmaceae</taxon>
        <taxon>Coniella</taxon>
    </lineage>
</organism>
<dbReference type="OrthoDB" id="5404773at2759"/>
<dbReference type="InParanoid" id="A0A2T2ZRS1"/>
<evidence type="ECO:0000313" key="3">
    <source>
        <dbReference type="Proteomes" id="UP000241462"/>
    </source>
</evidence>
<dbReference type="EMBL" id="KZ678929">
    <property type="protein sequence ID" value="PSR73977.1"/>
    <property type="molecule type" value="Genomic_DNA"/>
</dbReference>
<protein>
    <recommendedName>
        <fullName evidence="4">Small secreted protein</fullName>
    </recommendedName>
</protein>